<proteinExistence type="predicted"/>
<reference evidence="6 7" key="1">
    <citation type="submission" date="2020-08" db="EMBL/GenBank/DDBJ databases">
        <title>novel species in genus Corynebacterium.</title>
        <authorList>
            <person name="Zhang G."/>
        </authorList>
    </citation>
    <scope>NUCLEOTIDE SEQUENCE [LARGE SCALE GENOMIC DNA]</scope>
    <source>
        <strain evidence="5">Zg-917</strain>
        <strain evidence="6 7">zg-917</strain>
    </source>
</reference>
<feature type="compositionally biased region" description="Low complexity" evidence="1">
    <location>
        <begin position="162"/>
        <end position="174"/>
    </location>
</feature>
<dbReference type="KEGG" id="cluj:IAU68_10210"/>
<sequence>MFKNNVARKGTLVAAALSAALVAPSLAPVASAQTDDVNLSSSDGTDKAADRDTDAKEINFKRDITIKRGESTSFDLGTIANLPLGTLFELNAGGEIAQLDGSKLSLTAPKSGSTKVQIKANPKVGPSLNIDLNVSAGDTTAVEESTEDTETTAGIADLFDRLSSSETEGTGSSLADSGFATEGTLSSENGTGSSIEGTGSSAEGQGTLTGSSQESGLPGKCEVALLGLGVPLLALIPVALVSQLAISGASQLGDQLGAQIRQANSAIQSQVGLLNPQVASQVEAANAALKRFGLTAGSAALAVAGAGVGLTLLAGVLAACLGNGSSSSSAPADRGSSWNANVSKKETEAPKAAATN</sequence>
<evidence type="ECO:0000256" key="3">
    <source>
        <dbReference type="SAM" id="SignalP"/>
    </source>
</evidence>
<feature type="transmembrane region" description="Helical" evidence="2">
    <location>
        <begin position="299"/>
        <end position="319"/>
    </location>
</feature>
<evidence type="ECO:0000313" key="6">
    <source>
        <dbReference type="Proteomes" id="UP000516235"/>
    </source>
</evidence>
<feature type="region of interest" description="Disordered" evidence="1">
    <location>
        <begin position="154"/>
        <end position="215"/>
    </location>
</feature>
<feature type="transmembrane region" description="Helical" evidence="2">
    <location>
        <begin position="223"/>
        <end position="246"/>
    </location>
</feature>
<keyword evidence="2" id="KW-0472">Membrane</keyword>
<keyword evidence="2" id="KW-0812">Transmembrane</keyword>
<dbReference type="EMBL" id="JACMYE010000002">
    <property type="protein sequence ID" value="MBC3178288.1"/>
    <property type="molecule type" value="Genomic_DNA"/>
</dbReference>
<organism evidence="5 6">
    <name type="scientific">Corynebacterium lujinxingii</name>
    <dbReference type="NCBI Taxonomy" id="2763010"/>
    <lineage>
        <taxon>Bacteria</taxon>
        <taxon>Bacillati</taxon>
        <taxon>Actinomycetota</taxon>
        <taxon>Actinomycetes</taxon>
        <taxon>Mycobacteriales</taxon>
        <taxon>Corynebacteriaceae</taxon>
        <taxon>Corynebacterium</taxon>
    </lineage>
</organism>
<protein>
    <submittedName>
        <fullName evidence="5">Uncharacterized protein</fullName>
    </submittedName>
</protein>
<feature type="region of interest" description="Disordered" evidence="1">
    <location>
        <begin position="33"/>
        <end position="53"/>
    </location>
</feature>
<feature type="region of interest" description="Disordered" evidence="1">
    <location>
        <begin position="326"/>
        <end position="356"/>
    </location>
</feature>
<dbReference type="Proteomes" id="UP000642876">
    <property type="component" value="Unassembled WGS sequence"/>
</dbReference>
<feature type="compositionally biased region" description="Basic and acidic residues" evidence="1">
    <location>
        <begin position="44"/>
        <end position="53"/>
    </location>
</feature>
<dbReference type="EMBL" id="CP061032">
    <property type="protein sequence ID" value="QNP90013.1"/>
    <property type="molecule type" value="Genomic_DNA"/>
</dbReference>
<keyword evidence="7" id="KW-1185">Reference proteome</keyword>
<keyword evidence="2" id="KW-1133">Transmembrane helix</keyword>
<evidence type="ECO:0000313" key="5">
    <source>
        <dbReference type="EMBL" id="QNP90013.1"/>
    </source>
</evidence>
<dbReference type="RefSeq" id="WP_171193779.1">
    <property type="nucleotide sequence ID" value="NZ_CP061032.1"/>
</dbReference>
<evidence type="ECO:0000313" key="7">
    <source>
        <dbReference type="Proteomes" id="UP000642876"/>
    </source>
</evidence>
<accession>A0A7H0JY97</accession>
<feature type="signal peptide" evidence="3">
    <location>
        <begin position="1"/>
        <end position="32"/>
    </location>
</feature>
<keyword evidence="3" id="KW-0732">Signal</keyword>
<dbReference type="Proteomes" id="UP000516235">
    <property type="component" value="Chromosome"/>
</dbReference>
<feature type="compositionally biased region" description="Polar residues" evidence="1">
    <location>
        <begin position="33"/>
        <end position="42"/>
    </location>
</feature>
<feature type="compositionally biased region" description="Low complexity" evidence="1">
    <location>
        <begin position="326"/>
        <end position="337"/>
    </location>
</feature>
<feature type="chain" id="PRO_5029018275" evidence="3">
    <location>
        <begin position="33"/>
        <end position="356"/>
    </location>
</feature>
<name>A0A7H0JY97_9CORY</name>
<feature type="compositionally biased region" description="Polar residues" evidence="1">
    <location>
        <begin position="206"/>
        <end position="215"/>
    </location>
</feature>
<dbReference type="AlphaFoldDB" id="A0A7H0JY97"/>
<gene>
    <name evidence="4" type="ORF">H7348_02985</name>
    <name evidence="5" type="ORF">IAU68_10210</name>
</gene>
<evidence type="ECO:0000256" key="2">
    <source>
        <dbReference type="SAM" id="Phobius"/>
    </source>
</evidence>
<feature type="compositionally biased region" description="Low complexity" evidence="1">
    <location>
        <begin position="186"/>
        <end position="204"/>
    </location>
</feature>
<evidence type="ECO:0000313" key="4">
    <source>
        <dbReference type="EMBL" id="MBC3178288.1"/>
    </source>
</evidence>
<evidence type="ECO:0000256" key="1">
    <source>
        <dbReference type="SAM" id="MobiDB-lite"/>
    </source>
</evidence>